<dbReference type="AlphaFoldDB" id="A0A8J4XSR9"/>
<evidence type="ECO:0000313" key="2">
    <source>
        <dbReference type="Proteomes" id="UP000770661"/>
    </source>
</evidence>
<evidence type="ECO:0008006" key="3">
    <source>
        <dbReference type="Google" id="ProtNLM"/>
    </source>
</evidence>
<proteinExistence type="predicted"/>
<protein>
    <recommendedName>
        <fullName evidence="3">RNase H type-1 domain-containing protein</fullName>
    </recommendedName>
</protein>
<dbReference type="Proteomes" id="UP000770661">
    <property type="component" value="Unassembled WGS sequence"/>
</dbReference>
<name>A0A8J4XSR9_CHIOP</name>
<dbReference type="SUPFAM" id="SSF53098">
    <property type="entry name" value="Ribonuclease H-like"/>
    <property type="match status" value="1"/>
</dbReference>
<comment type="caution">
    <text evidence="1">The sequence shown here is derived from an EMBL/GenBank/DDBJ whole genome shotgun (WGS) entry which is preliminary data.</text>
</comment>
<reference evidence="1" key="1">
    <citation type="submission" date="2020-07" db="EMBL/GenBank/DDBJ databases">
        <title>The High-quality genome of the commercially important snow crab, Chionoecetes opilio.</title>
        <authorList>
            <person name="Jeong J.-H."/>
            <person name="Ryu S."/>
        </authorList>
    </citation>
    <scope>NUCLEOTIDE SEQUENCE</scope>
    <source>
        <strain evidence="1">MADBK_172401_WGS</strain>
        <tissue evidence="1">Digestive gland</tissue>
    </source>
</reference>
<dbReference type="InterPro" id="IPR012337">
    <property type="entry name" value="RNaseH-like_sf"/>
</dbReference>
<gene>
    <name evidence="1" type="ORF">GWK47_019047</name>
</gene>
<sequence length="195" mass="21232">MARYFKTCPNSTLAAHLRHGFQCPPNTRPDGDWVHALADAARTLRVADLVHCDPDLAVPDPFPPPHWAPKTFQVILPCRSHPKQQPPALLLQETLATIASLSTSATSLNFTDGSAGENDKSGVAFVSGALQWSLRLHTNSSAFQAELVALLFALHHACEFLKFTFLLTQSLLFTPLMLPPSKIISNSCLPPTNIS</sequence>
<dbReference type="EMBL" id="JACEEZ010022678">
    <property type="protein sequence ID" value="KAG0712179.1"/>
    <property type="molecule type" value="Genomic_DNA"/>
</dbReference>
<accession>A0A8J4XSR9</accession>
<organism evidence="1 2">
    <name type="scientific">Chionoecetes opilio</name>
    <name type="common">Atlantic snow crab</name>
    <name type="synonym">Cancer opilio</name>
    <dbReference type="NCBI Taxonomy" id="41210"/>
    <lineage>
        <taxon>Eukaryota</taxon>
        <taxon>Metazoa</taxon>
        <taxon>Ecdysozoa</taxon>
        <taxon>Arthropoda</taxon>
        <taxon>Crustacea</taxon>
        <taxon>Multicrustacea</taxon>
        <taxon>Malacostraca</taxon>
        <taxon>Eumalacostraca</taxon>
        <taxon>Eucarida</taxon>
        <taxon>Decapoda</taxon>
        <taxon>Pleocyemata</taxon>
        <taxon>Brachyura</taxon>
        <taxon>Eubrachyura</taxon>
        <taxon>Majoidea</taxon>
        <taxon>Majidae</taxon>
        <taxon>Chionoecetes</taxon>
    </lineage>
</organism>
<evidence type="ECO:0000313" key="1">
    <source>
        <dbReference type="EMBL" id="KAG0712179.1"/>
    </source>
</evidence>
<dbReference type="OrthoDB" id="8063979at2759"/>
<keyword evidence="2" id="KW-1185">Reference proteome</keyword>